<evidence type="ECO:0008006" key="3">
    <source>
        <dbReference type="Google" id="ProtNLM"/>
    </source>
</evidence>
<dbReference type="NCBIfam" id="NF041911">
    <property type="entry name" value="HVO_0649"/>
    <property type="match status" value="1"/>
</dbReference>
<dbReference type="RefSeq" id="WP_250582348.1">
    <property type="nucleotide sequence ID" value="NZ_JAKRVX010000001.1"/>
</dbReference>
<accession>A0AAE3FV56</accession>
<sequence length="69" mass="7888">MSYQALGTTPLERLQDRLNREARVCPACRYEDTENGWQAVTSGSRVQYRHICPSCGEISKRELRLGSRS</sequence>
<reference evidence="1" key="2">
    <citation type="submission" date="2022-02" db="EMBL/GenBank/DDBJ databases">
        <authorList>
            <person name="Elcheninov A.G."/>
            <person name="Sorokin D.Y."/>
            <person name="Kublanov I.V."/>
        </authorList>
    </citation>
    <scope>NUCLEOTIDE SEQUENCE</scope>
    <source>
        <strain evidence="1">AArc-St2</strain>
    </source>
</reference>
<protein>
    <recommendedName>
        <fullName evidence="3">Small CPxCG-related zinc finger protein</fullName>
    </recommendedName>
</protein>
<gene>
    <name evidence="1" type="ORF">AArcSt2_01125</name>
</gene>
<dbReference type="AlphaFoldDB" id="A0AAE3FV56"/>
<dbReference type="InterPro" id="IPR049696">
    <property type="entry name" value="HVO_0649-like"/>
</dbReference>
<evidence type="ECO:0000313" key="2">
    <source>
        <dbReference type="Proteomes" id="UP001203207"/>
    </source>
</evidence>
<comment type="caution">
    <text evidence="1">The sequence shown here is derived from an EMBL/GenBank/DDBJ whole genome shotgun (WGS) entry which is preliminary data.</text>
</comment>
<evidence type="ECO:0000313" key="1">
    <source>
        <dbReference type="EMBL" id="MCL9815538.1"/>
    </source>
</evidence>
<dbReference type="Proteomes" id="UP001203207">
    <property type="component" value="Unassembled WGS sequence"/>
</dbReference>
<proteinExistence type="predicted"/>
<dbReference type="EMBL" id="JAKRVX010000001">
    <property type="protein sequence ID" value="MCL9815538.1"/>
    <property type="molecule type" value="Genomic_DNA"/>
</dbReference>
<reference evidence="1" key="1">
    <citation type="journal article" date="2022" name="Syst. Appl. Microbiol.">
        <title>Natronocalculus amylovorans gen. nov., sp. nov., and Natranaeroarchaeum aerophilus sp. nov., dominant culturable amylolytic natronoarchaea from hypersaline soda lakes in southwestern Siberia.</title>
        <authorList>
            <person name="Sorokin D.Y."/>
            <person name="Elcheninov A.G."/>
            <person name="Khizhniak T.V."/>
            <person name="Koenen M."/>
            <person name="Bale N.J."/>
            <person name="Damste J.S.S."/>
            <person name="Kublanov I.V."/>
        </authorList>
    </citation>
    <scope>NUCLEOTIDE SEQUENCE</scope>
    <source>
        <strain evidence="1">AArc-St2</strain>
    </source>
</reference>
<organism evidence="1 2">
    <name type="scientific">Natronocalculus amylovorans</name>
    <dbReference type="NCBI Taxonomy" id="2917812"/>
    <lineage>
        <taxon>Archaea</taxon>
        <taxon>Methanobacteriati</taxon>
        <taxon>Methanobacteriota</taxon>
        <taxon>Stenosarchaea group</taxon>
        <taxon>Halobacteria</taxon>
        <taxon>Halobacteriales</taxon>
        <taxon>Haloferacaceae</taxon>
        <taxon>Natronocalculus</taxon>
    </lineage>
</organism>
<keyword evidence="2" id="KW-1185">Reference proteome</keyword>
<name>A0AAE3FV56_9EURY</name>